<gene>
    <name evidence="3" type="ORF">C480_07497</name>
</gene>
<evidence type="ECO:0000256" key="2">
    <source>
        <dbReference type="SAM" id="Phobius"/>
    </source>
</evidence>
<dbReference type="GO" id="GO:0022857">
    <property type="term" value="F:transmembrane transporter activity"/>
    <property type="evidence" value="ECO:0007669"/>
    <property type="project" value="InterPro"/>
</dbReference>
<keyword evidence="2" id="KW-0472">Membrane</keyword>
<keyword evidence="2" id="KW-0812">Transmembrane</keyword>
<dbReference type="Proteomes" id="UP000011591">
    <property type="component" value="Unassembled WGS sequence"/>
</dbReference>
<dbReference type="EMBL" id="AOIP01000016">
    <property type="protein sequence ID" value="ELZ06857.1"/>
    <property type="molecule type" value="Genomic_DNA"/>
</dbReference>
<feature type="transmembrane region" description="Helical" evidence="2">
    <location>
        <begin position="187"/>
        <end position="204"/>
    </location>
</feature>
<dbReference type="PANTHER" id="PTHR23530:SF1">
    <property type="entry name" value="PERMEASE, MAJOR FACILITATOR SUPERFAMILY-RELATED"/>
    <property type="match status" value="1"/>
</dbReference>
<feature type="transmembrane region" description="Helical" evidence="2">
    <location>
        <begin position="278"/>
        <end position="297"/>
    </location>
</feature>
<dbReference type="OrthoDB" id="85689at2157"/>
<feature type="transmembrane region" description="Helical" evidence="2">
    <location>
        <begin position="44"/>
        <end position="64"/>
    </location>
</feature>
<feature type="transmembrane region" description="Helical" evidence="2">
    <location>
        <begin position="423"/>
        <end position="443"/>
    </location>
</feature>
<feature type="transmembrane region" description="Helical" evidence="2">
    <location>
        <begin position="76"/>
        <end position="98"/>
    </location>
</feature>
<feature type="transmembrane region" description="Helical" evidence="2">
    <location>
        <begin position="304"/>
        <end position="324"/>
    </location>
</feature>
<evidence type="ECO:0000313" key="3">
    <source>
        <dbReference type="EMBL" id="ELZ06857.1"/>
    </source>
</evidence>
<feature type="compositionally biased region" description="Basic and acidic residues" evidence="1">
    <location>
        <begin position="142"/>
        <end position="154"/>
    </location>
</feature>
<evidence type="ECO:0000313" key="4">
    <source>
        <dbReference type="Proteomes" id="UP000011591"/>
    </source>
</evidence>
<dbReference type="AlphaFoldDB" id="M0B8M8"/>
<feature type="transmembrane region" description="Helical" evidence="2">
    <location>
        <begin position="236"/>
        <end position="258"/>
    </location>
</feature>
<dbReference type="SUPFAM" id="SSF103473">
    <property type="entry name" value="MFS general substrate transporter"/>
    <property type="match status" value="1"/>
</dbReference>
<feature type="transmembrane region" description="Helical" evidence="2">
    <location>
        <begin position="21"/>
        <end position="38"/>
    </location>
</feature>
<keyword evidence="2" id="KW-1133">Transmembrane helix</keyword>
<dbReference type="Gene3D" id="1.20.1250.20">
    <property type="entry name" value="MFS general substrate transporter like domains"/>
    <property type="match status" value="1"/>
</dbReference>
<dbReference type="PANTHER" id="PTHR23530">
    <property type="entry name" value="TRANSPORT PROTEIN-RELATED"/>
    <property type="match status" value="1"/>
</dbReference>
<feature type="transmembrane region" description="Helical" evidence="2">
    <location>
        <begin position="386"/>
        <end position="403"/>
    </location>
</feature>
<dbReference type="InterPro" id="IPR053160">
    <property type="entry name" value="MFS_DHA3_Transporter"/>
</dbReference>
<protein>
    <submittedName>
        <fullName evidence="3">Major Facilitator Superfamily transporter</fullName>
    </submittedName>
</protein>
<dbReference type="Pfam" id="PF07690">
    <property type="entry name" value="MFS_1"/>
    <property type="match status" value="1"/>
</dbReference>
<comment type="caution">
    <text evidence="3">The sequence shown here is derived from an EMBL/GenBank/DDBJ whole genome shotgun (WGS) entry which is preliminary data.</text>
</comment>
<reference evidence="3 4" key="1">
    <citation type="journal article" date="2014" name="PLoS Genet.">
        <title>Phylogenetically driven sequencing of extremely halophilic archaea reveals strategies for static and dynamic osmo-response.</title>
        <authorList>
            <person name="Becker E.A."/>
            <person name="Seitzer P.M."/>
            <person name="Tritt A."/>
            <person name="Larsen D."/>
            <person name="Krusor M."/>
            <person name="Yao A.I."/>
            <person name="Wu D."/>
            <person name="Madern D."/>
            <person name="Eisen J.A."/>
            <person name="Darling A.E."/>
            <person name="Facciotti M.T."/>
        </authorList>
    </citation>
    <scope>NUCLEOTIDE SEQUENCE [LARGE SCALE GENOMIC DNA]</scope>
    <source>
        <strain evidence="3 4">DSM 13077</strain>
    </source>
</reference>
<dbReference type="PATRIC" id="fig|1227491.4.peg.1546"/>
<organism evidence="3 4">
    <name type="scientific">Natrialba aegyptia DSM 13077</name>
    <dbReference type="NCBI Taxonomy" id="1227491"/>
    <lineage>
        <taxon>Archaea</taxon>
        <taxon>Methanobacteriati</taxon>
        <taxon>Methanobacteriota</taxon>
        <taxon>Stenosarchaea group</taxon>
        <taxon>Halobacteria</taxon>
        <taxon>Halobacteriales</taxon>
        <taxon>Natrialbaceae</taxon>
        <taxon>Natrialba</taxon>
    </lineage>
</organism>
<proteinExistence type="predicted"/>
<sequence length="459" mass="48188">MLSPADRLPNTTILTYYGYQVTDSVGFIWPVFTLFLLWNDLSFTQIGLLSAISAVLVVLLEVPTGYAADRIGRRNALALGMTSMTASVAGFVVADAYWQFVVLYSLWAVSIAFQSGTADAWLYETLATDLRNDDNDDNSGNGDKDSNEDNDEFTRVRGRGGAIYEYTSAMTMISGGLLYVFHPTYPFIASAALHACGIGIVLSLPQNGHNGHGDEGTITTSRVGVRKSLSIIRTDLFSGSLRPFVAFIALFFAVVNAADTFIQPIAETVLGRVLDSMAVMGASAGGGTGAGTAIGVTAGLPEPALLGVLYACFAVISAIASDSAARVRELVGVRAVLVWVPVAVAVALVAPVVLPLLAIPVFVFLKGAAALSKPLVTTYVNDRIGSTGRATVLSAMSMCYAVVRAPLKPVAGYVADLTGPLETVALLGGFFLLGGATLSLVSARRVVSAERHTTPSERA</sequence>
<dbReference type="InterPro" id="IPR011701">
    <property type="entry name" value="MFS"/>
</dbReference>
<dbReference type="RefSeq" id="WP_006664998.1">
    <property type="nucleotide sequence ID" value="NZ_AOIP01000016.1"/>
</dbReference>
<accession>M0B8M8</accession>
<keyword evidence="4" id="KW-1185">Reference proteome</keyword>
<feature type="region of interest" description="Disordered" evidence="1">
    <location>
        <begin position="133"/>
        <end position="154"/>
    </location>
</feature>
<feature type="transmembrane region" description="Helical" evidence="2">
    <location>
        <begin position="336"/>
        <end position="365"/>
    </location>
</feature>
<evidence type="ECO:0000256" key="1">
    <source>
        <dbReference type="SAM" id="MobiDB-lite"/>
    </source>
</evidence>
<dbReference type="InterPro" id="IPR036259">
    <property type="entry name" value="MFS_trans_sf"/>
</dbReference>
<name>M0B8M8_9EURY</name>